<keyword evidence="1 6" id="KW-0436">Ligase</keyword>
<feature type="binding site" evidence="6">
    <location>
        <begin position="26"/>
        <end position="31"/>
    </location>
    <ligand>
        <name>ATP</name>
        <dbReference type="ChEBI" id="CHEBI:30616"/>
    </ligand>
</feature>
<dbReference type="GO" id="GO:0005737">
    <property type="term" value="C:cytoplasm"/>
    <property type="evidence" value="ECO:0007669"/>
    <property type="project" value="UniProtKB-SubCell"/>
</dbReference>
<sequence>MTGALSDAVAQHLLPHPPAGLGVAVSGGSDSTALLHLLYKVAQSYSITLHAVTVDHKLRPEAACEAAQVAQLCRDLDIPHTVLSWTDWDGRGNLQKAARDARYRLIGAWARDQALDAVALGHTLDDQAETVLMRLARGSGVDGLAAMAPRRLSQGITWIRPLLGLTRAELRSDLQAQGVPWVDDPSNDDLRFDRVRMRQALALLAPLGIDAQALGQVAFNMARARDALGWQAFLEARRIARIDAGAVRIDWRSYRTLPDEAARRILLSAIGWISGSGYAPRRRPVLGLIDALKQGTGGTVDGVQAWRDRDTLWVVREYQAVRDLRCAPDALWDGRWRVEGPAAQSDLHLTALGEDGLKQLPDWRAAGLPRDVLRVTPAVWRGADLVAAPLAALGKDWVARIDGGEDAFFAALLSH</sequence>
<dbReference type="InterPro" id="IPR012094">
    <property type="entry name" value="tRNA_Ile_lys_synt"/>
</dbReference>
<dbReference type="EMBL" id="BLIV01000006">
    <property type="protein sequence ID" value="GFE51493.1"/>
    <property type="molecule type" value="Genomic_DNA"/>
</dbReference>
<comment type="domain">
    <text evidence="6">The N-terminal region contains the highly conserved SGGXDS motif, predicted to be a P-loop motif involved in ATP binding.</text>
</comment>
<reference evidence="8 9" key="1">
    <citation type="submission" date="2019-12" db="EMBL/GenBank/DDBJ databases">
        <title>Roseobacter cerasinus sp. nov., isolated from seawater around aquaculture.</title>
        <authorList>
            <person name="Muramatsu S."/>
            <person name="Takabe Y."/>
            <person name="Mori K."/>
            <person name="Takaichi S."/>
            <person name="Hanada S."/>
        </authorList>
    </citation>
    <scope>NUCLEOTIDE SEQUENCE [LARGE SCALE GENOMIC DNA]</scope>
    <source>
        <strain evidence="8 9">AI77</strain>
    </source>
</reference>
<dbReference type="Proteomes" id="UP000436522">
    <property type="component" value="Unassembled WGS sequence"/>
</dbReference>
<dbReference type="GO" id="GO:0006400">
    <property type="term" value="P:tRNA modification"/>
    <property type="evidence" value="ECO:0007669"/>
    <property type="project" value="UniProtKB-UniRule"/>
</dbReference>
<dbReference type="AlphaFoldDB" id="A0A640VTF5"/>
<comment type="similarity">
    <text evidence="6">Belongs to the tRNA(Ile)-lysidine synthase family.</text>
</comment>
<dbReference type="OrthoDB" id="9807403at2"/>
<dbReference type="SUPFAM" id="SSF52402">
    <property type="entry name" value="Adenine nucleotide alpha hydrolases-like"/>
    <property type="match status" value="1"/>
</dbReference>
<dbReference type="PANTHER" id="PTHR43033:SF1">
    <property type="entry name" value="TRNA(ILE)-LYSIDINE SYNTHASE-RELATED"/>
    <property type="match status" value="1"/>
</dbReference>
<evidence type="ECO:0000256" key="4">
    <source>
        <dbReference type="ARBA" id="ARBA00022840"/>
    </source>
</evidence>
<keyword evidence="2 6" id="KW-0819">tRNA processing</keyword>
<evidence type="ECO:0000256" key="1">
    <source>
        <dbReference type="ARBA" id="ARBA00022598"/>
    </source>
</evidence>
<evidence type="ECO:0000256" key="6">
    <source>
        <dbReference type="HAMAP-Rule" id="MF_01161"/>
    </source>
</evidence>
<keyword evidence="4 6" id="KW-0067">ATP-binding</keyword>
<dbReference type="CDD" id="cd01992">
    <property type="entry name" value="TilS_N"/>
    <property type="match status" value="1"/>
</dbReference>
<gene>
    <name evidence="6 8" type="primary">tilS</name>
    <name evidence="8" type="ORF">So717_32460</name>
</gene>
<dbReference type="InterPro" id="IPR011063">
    <property type="entry name" value="TilS/TtcA_N"/>
</dbReference>
<feature type="domain" description="tRNA(Ile)-lysidine/2-thiocytidine synthase N-terminal" evidence="7">
    <location>
        <begin position="22"/>
        <end position="199"/>
    </location>
</feature>
<evidence type="ECO:0000256" key="5">
    <source>
        <dbReference type="ARBA" id="ARBA00048539"/>
    </source>
</evidence>
<dbReference type="InterPro" id="IPR012795">
    <property type="entry name" value="tRNA_Ile_lys_synt_N"/>
</dbReference>
<comment type="catalytic activity">
    <reaction evidence="5 6">
        <text>cytidine(34) in tRNA(Ile2) + L-lysine + ATP = lysidine(34) in tRNA(Ile2) + AMP + diphosphate + H(+)</text>
        <dbReference type="Rhea" id="RHEA:43744"/>
        <dbReference type="Rhea" id="RHEA-COMP:10625"/>
        <dbReference type="Rhea" id="RHEA-COMP:10670"/>
        <dbReference type="ChEBI" id="CHEBI:15378"/>
        <dbReference type="ChEBI" id="CHEBI:30616"/>
        <dbReference type="ChEBI" id="CHEBI:32551"/>
        <dbReference type="ChEBI" id="CHEBI:33019"/>
        <dbReference type="ChEBI" id="CHEBI:82748"/>
        <dbReference type="ChEBI" id="CHEBI:83665"/>
        <dbReference type="ChEBI" id="CHEBI:456215"/>
        <dbReference type="EC" id="6.3.4.19"/>
    </reaction>
</comment>
<comment type="subcellular location">
    <subcellularLocation>
        <location evidence="6">Cytoplasm</location>
    </subcellularLocation>
</comment>
<dbReference type="Gene3D" id="3.40.50.620">
    <property type="entry name" value="HUPs"/>
    <property type="match status" value="1"/>
</dbReference>
<comment type="function">
    <text evidence="6">Ligates lysine onto the cytidine present at position 34 of the AUA codon-specific tRNA(Ile) that contains the anticodon CAU, in an ATP-dependent manner. Cytidine is converted to lysidine, thus changing the amino acid specificity of the tRNA from methionine to isoleucine.</text>
</comment>
<dbReference type="HAMAP" id="MF_01161">
    <property type="entry name" value="tRNA_Ile_lys_synt"/>
    <property type="match status" value="1"/>
</dbReference>
<evidence type="ECO:0000313" key="8">
    <source>
        <dbReference type="EMBL" id="GFE51493.1"/>
    </source>
</evidence>
<keyword evidence="3 6" id="KW-0547">Nucleotide-binding</keyword>
<evidence type="ECO:0000259" key="7">
    <source>
        <dbReference type="Pfam" id="PF01171"/>
    </source>
</evidence>
<dbReference type="NCBIfam" id="TIGR02432">
    <property type="entry name" value="lysidine_TilS_N"/>
    <property type="match status" value="1"/>
</dbReference>
<organism evidence="8 9">
    <name type="scientific">Roseobacter cerasinus</name>
    <dbReference type="NCBI Taxonomy" id="2602289"/>
    <lineage>
        <taxon>Bacteria</taxon>
        <taxon>Pseudomonadati</taxon>
        <taxon>Pseudomonadota</taxon>
        <taxon>Alphaproteobacteria</taxon>
        <taxon>Rhodobacterales</taxon>
        <taxon>Roseobacteraceae</taxon>
        <taxon>Roseobacter</taxon>
    </lineage>
</organism>
<dbReference type="PANTHER" id="PTHR43033">
    <property type="entry name" value="TRNA(ILE)-LYSIDINE SYNTHASE-RELATED"/>
    <property type="match status" value="1"/>
</dbReference>
<name>A0A640VTF5_9RHOB</name>
<keyword evidence="6" id="KW-0963">Cytoplasm</keyword>
<protein>
    <recommendedName>
        <fullName evidence="6">tRNA(Ile)-lysidine synthase</fullName>
        <ecNumber evidence="6">6.3.4.19</ecNumber>
    </recommendedName>
    <alternativeName>
        <fullName evidence="6">tRNA(Ile)-2-lysyl-cytidine synthase</fullName>
    </alternativeName>
    <alternativeName>
        <fullName evidence="6">tRNA(Ile)-lysidine synthetase</fullName>
    </alternativeName>
</protein>
<dbReference type="InterPro" id="IPR014729">
    <property type="entry name" value="Rossmann-like_a/b/a_fold"/>
</dbReference>
<accession>A0A640VTF5</accession>
<evidence type="ECO:0000256" key="2">
    <source>
        <dbReference type="ARBA" id="ARBA00022694"/>
    </source>
</evidence>
<dbReference type="Pfam" id="PF01171">
    <property type="entry name" value="ATP_bind_3"/>
    <property type="match status" value="1"/>
</dbReference>
<comment type="caution">
    <text evidence="8">The sequence shown here is derived from an EMBL/GenBank/DDBJ whole genome shotgun (WGS) entry which is preliminary data.</text>
</comment>
<evidence type="ECO:0000313" key="9">
    <source>
        <dbReference type="Proteomes" id="UP000436522"/>
    </source>
</evidence>
<dbReference type="GO" id="GO:0005524">
    <property type="term" value="F:ATP binding"/>
    <property type="evidence" value="ECO:0007669"/>
    <property type="project" value="UniProtKB-UniRule"/>
</dbReference>
<proteinExistence type="inferred from homology"/>
<keyword evidence="9" id="KW-1185">Reference proteome</keyword>
<dbReference type="GO" id="GO:0032267">
    <property type="term" value="F:tRNA(Ile)-lysidine synthase activity"/>
    <property type="evidence" value="ECO:0007669"/>
    <property type="project" value="UniProtKB-EC"/>
</dbReference>
<evidence type="ECO:0000256" key="3">
    <source>
        <dbReference type="ARBA" id="ARBA00022741"/>
    </source>
</evidence>
<dbReference type="EC" id="6.3.4.19" evidence="6"/>